<dbReference type="PANTHER" id="PTHR46471">
    <property type="entry name" value="CHITIN DEACETYLASE"/>
    <property type="match status" value="1"/>
</dbReference>
<feature type="domain" description="NodB homology" evidence="8">
    <location>
        <begin position="37"/>
        <end position="231"/>
    </location>
</feature>
<evidence type="ECO:0000256" key="2">
    <source>
        <dbReference type="ARBA" id="ARBA00022723"/>
    </source>
</evidence>
<dbReference type="Proteomes" id="UP000748756">
    <property type="component" value="Unassembled WGS sequence"/>
</dbReference>
<dbReference type="Pfam" id="PF01522">
    <property type="entry name" value="Polysacc_deac_1"/>
    <property type="match status" value="1"/>
</dbReference>
<dbReference type="AlphaFoldDB" id="A0A9P5S016"/>
<feature type="compositionally biased region" description="Low complexity" evidence="6">
    <location>
        <begin position="257"/>
        <end position="271"/>
    </location>
</feature>
<evidence type="ECO:0000313" key="10">
    <source>
        <dbReference type="Proteomes" id="UP000748756"/>
    </source>
</evidence>
<protein>
    <recommendedName>
        <fullName evidence="8">NodB homology domain-containing protein</fullName>
    </recommendedName>
</protein>
<dbReference type="GO" id="GO:0046872">
    <property type="term" value="F:metal ion binding"/>
    <property type="evidence" value="ECO:0007669"/>
    <property type="project" value="UniProtKB-KW"/>
</dbReference>
<evidence type="ECO:0000256" key="1">
    <source>
        <dbReference type="ARBA" id="ARBA00001941"/>
    </source>
</evidence>
<gene>
    <name evidence="9" type="ORF">BG015_006529</name>
</gene>
<proteinExistence type="predicted"/>
<dbReference type="GO" id="GO:0005975">
    <property type="term" value="P:carbohydrate metabolic process"/>
    <property type="evidence" value="ECO:0007669"/>
    <property type="project" value="InterPro"/>
</dbReference>
<dbReference type="PANTHER" id="PTHR46471:SF2">
    <property type="entry name" value="CHITIN DEACETYLASE-RELATED"/>
    <property type="match status" value="1"/>
</dbReference>
<keyword evidence="5" id="KW-0119">Carbohydrate metabolism</keyword>
<dbReference type="InterPro" id="IPR002509">
    <property type="entry name" value="NODB_dom"/>
</dbReference>
<evidence type="ECO:0000256" key="3">
    <source>
        <dbReference type="ARBA" id="ARBA00022729"/>
    </source>
</evidence>
<feature type="compositionally biased region" description="Gly residues" evidence="6">
    <location>
        <begin position="272"/>
        <end position="281"/>
    </location>
</feature>
<sequence>MKFTALLVSSALFLATMTTAQVPAYEAARVSKCKMPGVVAYTFDDGPYLYNDQLLEILKKKNVVATFYLVGQMVNKTLQQQGSLKKMLEHGHQLASHTYTHSNLDLMTEAEMKSEISRTSDVMFANSGVRPRYMRAPEGRCADACTKVMKELGLVISYWNVDTNDWRHVGEKTPALAVQKSMEELNKVIVQDSNPATDSFILLQHEIHQFSVEHLADVVIDAILKKGYRFVSMEECIGEPAYLEGSVVPTPSTNPVAPTATVSGSPTSTTGAGAGAGSGNGGVTVPTTSAAKSDNGAGIKAAAGWSLGLTAAASALGLALF</sequence>
<feature type="signal peptide" evidence="7">
    <location>
        <begin position="1"/>
        <end position="20"/>
    </location>
</feature>
<evidence type="ECO:0000256" key="7">
    <source>
        <dbReference type="SAM" id="SignalP"/>
    </source>
</evidence>
<keyword evidence="4" id="KW-0378">Hydrolase</keyword>
<comment type="cofactor">
    <cofactor evidence="1">
        <name>Co(2+)</name>
        <dbReference type="ChEBI" id="CHEBI:48828"/>
    </cofactor>
</comment>
<dbReference type="GO" id="GO:0016810">
    <property type="term" value="F:hydrolase activity, acting on carbon-nitrogen (but not peptide) bonds"/>
    <property type="evidence" value="ECO:0007669"/>
    <property type="project" value="InterPro"/>
</dbReference>
<dbReference type="OrthoDB" id="407355at2759"/>
<evidence type="ECO:0000256" key="5">
    <source>
        <dbReference type="ARBA" id="ARBA00023277"/>
    </source>
</evidence>
<name>A0A9P5S016_9FUNG</name>
<evidence type="ECO:0000256" key="6">
    <source>
        <dbReference type="SAM" id="MobiDB-lite"/>
    </source>
</evidence>
<dbReference type="PROSITE" id="PS51677">
    <property type="entry name" value="NODB"/>
    <property type="match status" value="1"/>
</dbReference>
<dbReference type="SUPFAM" id="SSF88713">
    <property type="entry name" value="Glycoside hydrolase/deacetylase"/>
    <property type="match status" value="1"/>
</dbReference>
<feature type="chain" id="PRO_5040374475" description="NodB homology domain-containing protein" evidence="7">
    <location>
        <begin position="21"/>
        <end position="321"/>
    </location>
</feature>
<dbReference type="InterPro" id="IPR011330">
    <property type="entry name" value="Glyco_hydro/deAcase_b/a-brl"/>
</dbReference>
<keyword evidence="2" id="KW-0479">Metal-binding</keyword>
<evidence type="ECO:0000313" key="9">
    <source>
        <dbReference type="EMBL" id="KAF9151559.1"/>
    </source>
</evidence>
<comment type="caution">
    <text evidence="9">The sequence shown here is derived from an EMBL/GenBank/DDBJ whole genome shotgun (WGS) entry which is preliminary data.</text>
</comment>
<dbReference type="EMBL" id="JAAAUQ010000313">
    <property type="protein sequence ID" value="KAF9151559.1"/>
    <property type="molecule type" value="Genomic_DNA"/>
</dbReference>
<evidence type="ECO:0000256" key="4">
    <source>
        <dbReference type="ARBA" id="ARBA00022801"/>
    </source>
</evidence>
<organism evidence="9 10">
    <name type="scientific">Linnemannia schmuckeri</name>
    <dbReference type="NCBI Taxonomy" id="64567"/>
    <lineage>
        <taxon>Eukaryota</taxon>
        <taxon>Fungi</taxon>
        <taxon>Fungi incertae sedis</taxon>
        <taxon>Mucoromycota</taxon>
        <taxon>Mortierellomycotina</taxon>
        <taxon>Mortierellomycetes</taxon>
        <taxon>Mortierellales</taxon>
        <taxon>Mortierellaceae</taxon>
        <taxon>Linnemannia</taxon>
    </lineage>
</organism>
<reference evidence="9" key="1">
    <citation type="journal article" date="2020" name="Fungal Divers.">
        <title>Resolving the Mortierellaceae phylogeny through synthesis of multi-gene phylogenetics and phylogenomics.</title>
        <authorList>
            <person name="Vandepol N."/>
            <person name="Liber J."/>
            <person name="Desiro A."/>
            <person name="Na H."/>
            <person name="Kennedy M."/>
            <person name="Barry K."/>
            <person name="Grigoriev I.V."/>
            <person name="Miller A.N."/>
            <person name="O'Donnell K."/>
            <person name="Stajich J.E."/>
            <person name="Bonito G."/>
        </authorList>
    </citation>
    <scope>NUCLEOTIDE SEQUENCE</scope>
    <source>
        <strain evidence="9">NRRL 6426</strain>
    </source>
</reference>
<keyword evidence="10" id="KW-1185">Reference proteome</keyword>
<accession>A0A9P5S016</accession>
<feature type="region of interest" description="Disordered" evidence="6">
    <location>
        <begin position="254"/>
        <end position="281"/>
    </location>
</feature>
<dbReference type="Gene3D" id="3.20.20.370">
    <property type="entry name" value="Glycoside hydrolase/deacetylase"/>
    <property type="match status" value="1"/>
</dbReference>
<evidence type="ECO:0000259" key="8">
    <source>
        <dbReference type="PROSITE" id="PS51677"/>
    </source>
</evidence>
<keyword evidence="3 7" id="KW-0732">Signal</keyword>